<proteinExistence type="predicted"/>
<dbReference type="AlphaFoldDB" id="A0A835AUD7"/>
<comment type="caution">
    <text evidence="3">The sequence shown here is derived from an EMBL/GenBank/DDBJ whole genome shotgun (WGS) entry which is preliminary data.</text>
</comment>
<evidence type="ECO:0000313" key="3">
    <source>
        <dbReference type="EMBL" id="KAF8675600.1"/>
    </source>
</evidence>
<name>A0A835AUD7_9POAL</name>
<accession>A0A835AUD7</accession>
<reference evidence="3" key="1">
    <citation type="submission" date="2020-07" db="EMBL/GenBank/DDBJ databases">
        <title>Genome sequence and genetic diversity analysis of an under-domesticated orphan crop, white fonio (Digitaria exilis).</title>
        <authorList>
            <person name="Bennetzen J.L."/>
            <person name="Chen S."/>
            <person name="Ma X."/>
            <person name="Wang X."/>
            <person name="Yssel A.E.J."/>
            <person name="Chaluvadi S.R."/>
            <person name="Johnson M."/>
            <person name="Gangashetty P."/>
            <person name="Hamidou F."/>
            <person name="Sanogo M.D."/>
            <person name="Zwaenepoel A."/>
            <person name="Wallace J."/>
            <person name="Van De Peer Y."/>
            <person name="Van Deynze A."/>
        </authorList>
    </citation>
    <scope>NUCLEOTIDE SEQUENCE</scope>
    <source>
        <tissue evidence="3">Leaves</tissue>
    </source>
</reference>
<evidence type="ECO:0000256" key="2">
    <source>
        <dbReference type="SAM" id="SignalP"/>
    </source>
</evidence>
<dbReference type="Proteomes" id="UP000636709">
    <property type="component" value="Unassembled WGS sequence"/>
</dbReference>
<organism evidence="3 4">
    <name type="scientific">Digitaria exilis</name>
    <dbReference type="NCBI Taxonomy" id="1010633"/>
    <lineage>
        <taxon>Eukaryota</taxon>
        <taxon>Viridiplantae</taxon>
        <taxon>Streptophyta</taxon>
        <taxon>Embryophyta</taxon>
        <taxon>Tracheophyta</taxon>
        <taxon>Spermatophyta</taxon>
        <taxon>Magnoliopsida</taxon>
        <taxon>Liliopsida</taxon>
        <taxon>Poales</taxon>
        <taxon>Poaceae</taxon>
        <taxon>PACMAD clade</taxon>
        <taxon>Panicoideae</taxon>
        <taxon>Panicodae</taxon>
        <taxon>Paniceae</taxon>
        <taxon>Anthephorinae</taxon>
        <taxon>Digitaria</taxon>
    </lineage>
</organism>
<sequence length="460" mass="49482">MPRRPFHLAAICLVILALLPPRASSLHMGGARDAPSSSTGLQVHQDASPLVARREDHQQRATAPSPQAAAPPVPTRRSHVRSASRVRYTHYGATLANLRSVCQPPLCFADSDHRLLTVLYGPHFGGGSSDDDDYVYVIARTTEGMQPVLPFSSWRAHVYSGDDDVCHVEIAYMTIASFIAIDCPAWTCYRRFTSSADEALAWAISAIATPCGGGTTTSSGAAATASPANAVVALLPLLAAAAFLPPPMAAAMALSSMASLAIAATGGHSDEEYTTLNHATCAVYAYDNVTGTINRARPVPGLRVLCQRPLCFGAADLDERTLSVVHGESHGRRDDPIRVYCAVHSLEGAASPSIFFPWTNTWRAHLPIADPGTTTVDSGDHLCHVELAHMDYRESYYIRCPAAGGHAAQVSCTEFPEEEVASAVWEHRRLTYRGTVGLKCELYKYRAAGQFLGYDYNAEL</sequence>
<evidence type="ECO:0000313" key="4">
    <source>
        <dbReference type="Proteomes" id="UP000636709"/>
    </source>
</evidence>
<keyword evidence="4" id="KW-1185">Reference proteome</keyword>
<dbReference type="EMBL" id="JACEFO010002178">
    <property type="protein sequence ID" value="KAF8675600.1"/>
    <property type="molecule type" value="Genomic_DNA"/>
</dbReference>
<feature type="chain" id="PRO_5032320305" evidence="2">
    <location>
        <begin position="26"/>
        <end position="460"/>
    </location>
</feature>
<protein>
    <submittedName>
        <fullName evidence="3">Uncharacterized protein</fullName>
    </submittedName>
</protein>
<dbReference type="OrthoDB" id="695313at2759"/>
<keyword evidence="2" id="KW-0732">Signal</keyword>
<evidence type="ECO:0000256" key="1">
    <source>
        <dbReference type="SAM" id="MobiDB-lite"/>
    </source>
</evidence>
<gene>
    <name evidence="3" type="ORF">HU200_047672</name>
</gene>
<feature type="signal peptide" evidence="2">
    <location>
        <begin position="1"/>
        <end position="25"/>
    </location>
</feature>
<feature type="region of interest" description="Disordered" evidence="1">
    <location>
        <begin position="26"/>
        <end position="82"/>
    </location>
</feature>